<accession>A0A453PJF6</accession>
<evidence type="ECO:0000256" key="2">
    <source>
        <dbReference type="ARBA" id="ARBA00022472"/>
    </source>
</evidence>
<evidence type="ECO:0000313" key="6">
    <source>
        <dbReference type="Proteomes" id="UP000015105"/>
    </source>
</evidence>
<proteinExistence type="inferred from homology"/>
<protein>
    <submittedName>
        <fullName evidence="5">Uncharacterized protein</fullName>
    </submittedName>
</protein>
<reference evidence="5" key="5">
    <citation type="journal article" date="2021" name="G3 (Bethesda)">
        <title>Aegilops tauschii genome assembly Aet v5.0 features greater sequence contiguity and improved annotation.</title>
        <authorList>
            <person name="Wang L."/>
            <person name="Zhu T."/>
            <person name="Rodriguez J.C."/>
            <person name="Deal K.R."/>
            <person name="Dubcovsky J."/>
            <person name="McGuire P.E."/>
            <person name="Lux T."/>
            <person name="Spannagl M."/>
            <person name="Mayer K.F.X."/>
            <person name="Baldrich P."/>
            <person name="Meyers B.C."/>
            <person name="Huo N."/>
            <person name="Gu Y.Q."/>
            <person name="Zhou H."/>
            <person name="Devos K.M."/>
            <person name="Bennetzen J.L."/>
            <person name="Unver T."/>
            <person name="Budak H."/>
            <person name="Gulick P.J."/>
            <person name="Galiba G."/>
            <person name="Kalapos B."/>
            <person name="Nelson D.R."/>
            <person name="Li P."/>
            <person name="You F.M."/>
            <person name="Luo M.C."/>
            <person name="Dvorak J."/>
        </authorList>
    </citation>
    <scope>NUCLEOTIDE SEQUENCE [LARGE SCALE GENOMIC DNA]</scope>
    <source>
        <strain evidence="5">cv. AL8/78</strain>
    </source>
</reference>
<keyword evidence="6" id="KW-1185">Reference proteome</keyword>
<name>A0A453PJF6_AEGTS</name>
<reference evidence="6" key="2">
    <citation type="journal article" date="2017" name="Nat. Plants">
        <title>The Aegilops tauschii genome reveals multiple impacts of transposons.</title>
        <authorList>
            <person name="Zhao G."/>
            <person name="Zou C."/>
            <person name="Li K."/>
            <person name="Wang K."/>
            <person name="Li T."/>
            <person name="Gao L."/>
            <person name="Zhang X."/>
            <person name="Wang H."/>
            <person name="Yang Z."/>
            <person name="Liu X."/>
            <person name="Jiang W."/>
            <person name="Mao L."/>
            <person name="Kong X."/>
            <person name="Jiao Y."/>
            <person name="Jia J."/>
        </authorList>
    </citation>
    <scope>NUCLEOTIDE SEQUENCE [LARGE SCALE GENOMIC DNA]</scope>
    <source>
        <strain evidence="6">cv. AL8/78</strain>
    </source>
</reference>
<keyword evidence="2" id="KW-0804">Transcription</keyword>
<dbReference type="GO" id="GO:0003676">
    <property type="term" value="F:nucleic acid binding"/>
    <property type="evidence" value="ECO:0007669"/>
    <property type="project" value="InterPro"/>
</dbReference>
<comment type="similarity">
    <text evidence="1">Belongs to the mTERF family.</text>
</comment>
<evidence type="ECO:0000256" key="1">
    <source>
        <dbReference type="ARBA" id="ARBA00007692"/>
    </source>
</evidence>
<sequence length="352" mass="39144">FTKEKFTPIAAMLRLRNHLRRLPFSTGTAFVHTPPSSSSRTTSSPPAASHQRKPSRPRNSSSPVSSRPPMPTPSAHSSPTPASRKPTSPRRLPWTLGSSAPAWTKPYPHASPGSGNGLSPPQISRLITIVQGIFLNPAGISRLEFYISLLGSYDKVEAALRSNLHLLSQSVDKVVKPNMAFLQQCGLSACDIAWLYLCTGKLLTNNLEHLKEMVARAEKLGVHRSSGMFKSALVTVCNLTPEMTRAKIESLERALGYCEVKLAVSKLPRILTLSEVTMGHKVEFLRTEFGLEPSYIARRPSILTCSLERRLIPRHYVIYVLKEKGLVKRDIDLFGVFCMSHKKFVETYLDRQ</sequence>
<evidence type="ECO:0000313" key="5">
    <source>
        <dbReference type="EnsemblPlants" id="AET6Gv20754700.2"/>
    </source>
</evidence>
<feature type="compositionally biased region" description="Low complexity" evidence="4">
    <location>
        <begin position="33"/>
        <end position="49"/>
    </location>
</feature>
<dbReference type="PANTHER" id="PTHR13068:SF39">
    <property type="entry name" value="OS02G0749900 PROTEIN"/>
    <property type="match status" value="1"/>
</dbReference>
<evidence type="ECO:0000256" key="3">
    <source>
        <dbReference type="ARBA" id="ARBA00022946"/>
    </source>
</evidence>
<dbReference type="STRING" id="200361.A0A453PJF6"/>
<dbReference type="EnsemblPlants" id="AET6Gv20754700.2">
    <property type="protein sequence ID" value="AET6Gv20754700.2"/>
    <property type="gene ID" value="AET6Gv20754700"/>
</dbReference>
<feature type="region of interest" description="Disordered" evidence="4">
    <location>
        <begin position="26"/>
        <end position="95"/>
    </location>
</feature>
<keyword evidence="3" id="KW-0809">Transit peptide</keyword>
<evidence type="ECO:0000256" key="4">
    <source>
        <dbReference type="SAM" id="MobiDB-lite"/>
    </source>
</evidence>
<keyword evidence="2" id="KW-0806">Transcription termination</keyword>
<dbReference type="AlphaFoldDB" id="A0A453PJF6"/>
<dbReference type="InterPro" id="IPR003690">
    <property type="entry name" value="MTERF"/>
</dbReference>
<dbReference type="InterPro" id="IPR038538">
    <property type="entry name" value="MTERF_sf"/>
</dbReference>
<dbReference type="PANTHER" id="PTHR13068">
    <property type="entry name" value="CGI-12 PROTEIN-RELATED"/>
    <property type="match status" value="1"/>
</dbReference>
<dbReference type="Proteomes" id="UP000015105">
    <property type="component" value="Chromosome 6D"/>
</dbReference>
<organism evidence="5 6">
    <name type="scientific">Aegilops tauschii subsp. strangulata</name>
    <name type="common">Goatgrass</name>
    <dbReference type="NCBI Taxonomy" id="200361"/>
    <lineage>
        <taxon>Eukaryota</taxon>
        <taxon>Viridiplantae</taxon>
        <taxon>Streptophyta</taxon>
        <taxon>Embryophyta</taxon>
        <taxon>Tracheophyta</taxon>
        <taxon>Spermatophyta</taxon>
        <taxon>Magnoliopsida</taxon>
        <taxon>Liliopsida</taxon>
        <taxon>Poales</taxon>
        <taxon>Poaceae</taxon>
        <taxon>BOP clade</taxon>
        <taxon>Pooideae</taxon>
        <taxon>Triticodae</taxon>
        <taxon>Triticeae</taxon>
        <taxon>Triticinae</taxon>
        <taxon>Aegilops</taxon>
    </lineage>
</organism>
<dbReference type="GO" id="GO:0006353">
    <property type="term" value="P:DNA-templated transcription termination"/>
    <property type="evidence" value="ECO:0007669"/>
    <property type="project" value="UniProtKB-KW"/>
</dbReference>
<feature type="compositionally biased region" description="Low complexity" evidence="4">
    <location>
        <begin position="73"/>
        <end position="83"/>
    </location>
</feature>
<reference evidence="5" key="3">
    <citation type="journal article" date="2017" name="Nature">
        <title>Genome sequence of the progenitor of the wheat D genome Aegilops tauschii.</title>
        <authorList>
            <person name="Luo M.C."/>
            <person name="Gu Y.Q."/>
            <person name="Puiu D."/>
            <person name="Wang H."/>
            <person name="Twardziok S.O."/>
            <person name="Deal K.R."/>
            <person name="Huo N."/>
            <person name="Zhu T."/>
            <person name="Wang L."/>
            <person name="Wang Y."/>
            <person name="McGuire P.E."/>
            <person name="Liu S."/>
            <person name="Long H."/>
            <person name="Ramasamy R.K."/>
            <person name="Rodriguez J.C."/>
            <person name="Van S.L."/>
            <person name="Yuan L."/>
            <person name="Wang Z."/>
            <person name="Xia Z."/>
            <person name="Xiao L."/>
            <person name="Anderson O.D."/>
            <person name="Ouyang S."/>
            <person name="Liang Y."/>
            <person name="Zimin A.V."/>
            <person name="Pertea G."/>
            <person name="Qi P."/>
            <person name="Bennetzen J.L."/>
            <person name="Dai X."/>
            <person name="Dawson M.W."/>
            <person name="Muller H.G."/>
            <person name="Kugler K."/>
            <person name="Rivarola-Duarte L."/>
            <person name="Spannagl M."/>
            <person name="Mayer K.F.X."/>
            <person name="Lu F.H."/>
            <person name="Bevan M.W."/>
            <person name="Leroy P."/>
            <person name="Li P."/>
            <person name="You F.M."/>
            <person name="Sun Q."/>
            <person name="Liu Z."/>
            <person name="Lyons E."/>
            <person name="Wicker T."/>
            <person name="Salzberg S.L."/>
            <person name="Devos K.M."/>
            <person name="Dvorak J."/>
        </authorList>
    </citation>
    <scope>NUCLEOTIDE SEQUENCE [LARGE SCALE GENOMIC DNA]</scope>
    <source>
        <strain evidence="5">cv. AL8/78</strain>
    </source>
</reference>
<keyword evidence="2" id="KW-0805">Transcription regulation</keyword>
<dbReference type="Pfam" id="PF02536">
    <property type="entry name" value="mTERF"/>
    <property type="match status" value="1"/>
</dbReference>
<dbReference type="FunFam" id="1.25.70.10:FF:000001">
    <property type="entry name" value="Mitochondrial transcription termination factor-like"/>
    <property type="match status" value="1"/>
</dbReference>
<dbReference type="Gene3D" id="1.25.70.10">
    <property type="entry name" value="Transcription termination factor 3, mitochondrial"/>
    <property type="match status" value="1"/>
</dbReference>
<reference evidence="6" key="1">
    <citation type="journal article" date="2014" name="Science">
        <title>Ancient hybridizations among the ancestral genomes of bread wheat.</title>
        <authorList>
            <consortium name="International Wheat Genome Sequencing Consortium,"/>
            <person name="Marcussen T."/>
            <person name="Sandve S.R."/>
            <person name="Heier L."/>
            <person name="Spannagl M."/>
            <person name="Pfeifer M."/>
            <person name="Jakobsen K.S."/>
            <person name="Wulff B.B."/>
            <person name="Steuernagel B."/>
            <person name="Mayer K.F."/>
            <person name="Olsen O.A."/>
        </authorList>
    </citation>
    <scope>NUCLEOTIDE SEQUENCE [LARGE SCALE GENOMIC DNA]</scope>
    <source>
        <strain evidence="6">cv. AL8/78</strain>
    </source>
</reference>
<dbReference type="Gramene" id="AET6Gv20754700.2">
    <property type="protein sequence ID" value="AET6Gv20754700.2"/>
    <property type="gene ID" value="AET6Gv20754700"/>
</dbReference>
<dbReference type="SMART" id="SM00733">
    <property type="entry name" value="Mterf"/>
    <property type="match status" value="3"/>
</dbReference>
<reference evidence="5" key="4">
    <citation type="submission" date="2019-03" db="UniProtKB">
        <authorList>
            <consortium name="EnsemblPlants"/>
        </authorList>
    </citation>
    <scope>IDENTIFICATION</scope>
</reference>